<keyword evidence="3" id="KW-1185">Reference proteome</keyword>
<reference evidence="3" key="2">
    <citation type="submission" date="2015-01" db="EMBL/GenBank/DDBJ databases">
        <title>Evolutionary Origins and Diversification of the Mycorrhizal Mutualists.</title>
        <authorList>
            <consortium name="DOE Joint Genome Institute"/>
            <consortium name="Mycorrhizal Genomics Consortium"/>
            <person name="Kohler A."/>
            <person name="Kuo A."/>
            <person name="Nagy L.G."/>
            <person name="Floudas D."/>
            <person name="Copeland A."/>
            <person name="Barry K.W."/>
            <person name="Cichocki N."/>
            <person name="Veneault-Fourrey C."/>
            <person name="LaButti K."/>
            <person name="Lindquist E.A."/>
            <person name="Lipzen A."/>
            <person name="Lundell T."/>
            <person name="Morin E."/>
            <person name="Murat C."/>
            <person name="Riley R."/>
            <person name="Ohm R."/>
            <person name="Sun H."/>
            <person name="Tunlid A."/>
            <person name="Henrissat B."/>
            <person name="Grigoriev I.V."/>
            <person name="Hibbett D.S."/>
            <person name="Martin F."/>
        </authorList>
    </citation>
    <scope>NUCLEOTIDE SEQUENCE [LARGE SCALE GENOMIC DNA]</scope>
    <source>
        <strain evidence="3">Zn</strain>
    </source>
</reference>
<reference evidence="2 3" key="1">
    <citation type="submission" date="2014-04" db="EMBL/GenBank/DDBJ databases">
        <authorList>
            <consortium name="DOE Joint Genome Institute"/>
            <person name="Kuo A."/>
            <person name="Martino E."/>
            <person name="Perotto S."/>
            <person name="Kohler A."/>
            <person name="Nagy L.G."/>
            <person name="Floudas D."/>
            <person name="Copeland A."/>
            <person name="Barry K.W."/>
            <person name="Cichocki N."/>
            <person name="Veneault-Fourrey C."/>
            <person name="LaButti K."/>
            <person name="Lindquist E.A."/>
            <person name="Lipzen A."/>
            <person name="Lundell T."/>
            <person name="Morin E."/>
            <person name="Murat C."/>
            <person name="Sun H."/>
            <person name="Tunlid A."/>
            <person name="Henrissat B."/>
            <person name="Grigoriev I.V."/>
            <person name="Hibbett D.S."/>
            <person name="Martin F."/>
            <person name="Nordberg H.P."/>
            <person name="Cantor M.N."/>
            <person name="Hua S.X."/>
        </authorList>
    </citation>
    <scope>NUCLEOTIDE SEQUENCE [LARGE SCALE GENOMIC DNA]</scope>
    <source>
        <strain evidence="2 3">Zn</strain>
    </source>
</reference>
<proteinExistence type="predicted"/>
<evidence type="ECO:0000256" key="1">
    <source>
        <dbReference type="SAM" id="MobiDB-lite"/>
    </source>
</evidence>
<dbReference type="HOGENOM" id="CLU_2050303_0_0_1"/>
<dbReference type="AlphaFoldDB" id="A0A0C3GZQ0"/>
<evidence type="ECO:0000313" key="3">
    <source>
        <dbReference type="Proteomes" id="UP000054321"/>
    </source>
</evidence>
<accession>A0A0C3GZQ0</accession>
<dbReference type="Proteomes" id="UP000054321">
    <property type="component" value="Unassembled WGS sequence"/>
</dbReference>
<gene>
    <name evidence="2" type="ORF">OIDMADRAFT_59498</name>
</gene>
<feature type="region of interest" description="Disordered" evidence="1">
    <location>
        <begin position="48"/>
        <end position="77"/>
    </location>
</feature>
<sequence>MVPANVAKTPVALCRMLPLVACHDFGVTEEFLYFDFIDAVDLSAYSQPFDETPSDSANKAPSSIVDGEDHGSEDDGAIRELPVFRRNGGDPMDLNLSHVDLTPYLHSGTSVNTTRTGSFA</sequence>
<organism evidence="2 3">
    <name type="scientific">Oidiodendron maius (strain Zn)</name>
    <dbReference type="NCBI Taxonomy" id="913774"/>
    <lineage>
        <taxon>Eukaryota</taxon>
        <taxon>Fungi</taxon>
        <taxon>Dikarya</taxon>
        <taxon>Ascomycota</taxon>
        <taxon>Pezizomycotina</taxon>
        <taxon>Leotiomycetes</taxon>
        <taxon>Leotiomycetes incertae sedis</taxon>
        <taxon>Myxotrichaceae</taxon>
        <taxon>Oidiodendron</taxon>
    </lineage>
</organism>
<protein>
    <submittedName>
        <fullName evidence="2">Uncharacterized protein</fullName>
    </submittedName>
</protein>
<dbReference type="EMBL" id="KN832886">
    <property type="protein sequence ID" value="KIM95716.1"/>
    <property type="molecule type" value="Genomic_DNA"/>
</dbReference>
<name>A0A0C3GZQ0_OIDMZ</name>
<dbReference type="InParanoid" id="A0A0C3GZQ0"/>
<evidence type="ECO:0000313" key="2">
    <source>
        <dbReference type="EMBL" id="KIM95716.1"/>
    </source>
</evidence>